<comment type="subunit">
    <text evidence="3">Homodimer.</text>
</comment>
<organism evidence="6 7">
    <name type="scientific">Candidatus Woesebacteria bacterium CG_4_10_14_0_2_um_filter_39_14</name>
    <dbReference type="NCBI Taxonomy" id="1975054"/>
    <lineage>
        <taxon>Bacteria</taxon>
        <taxon>Candidatus Woeseibacteriota</taxon>
    </lineage>
</organism>
<comment type="subcellular location">
    <subcellularLocation>
        <location evidence="3">Cytoplasm</location>
    </subcellularLocation>
</comment>
<dbReference type="Gene3D" id="2.30.22.10">
    <property type="entry name" value="Head domain of nucleotide exchange factor GrpE"/>
    <property type="match status" value="1"/>
</dbReference>
<gene>
    <name evidence="3 6" type="primary">grpE</name>
    <name evidence="6" type="ORF">COY29_03480</name>
</gene>
<evidence type="ECO:0000256" key="4">
    <source>
        <dbReference type="RuleBase" id="RU000639"/>
    </source>
</evidence>
<dbReference type="GO" id="GO:0051082">
    <property type="term" value="F:unfolded protein binding"/>
    <property type="evidence" value="ECO:0007669"/>
    <property type="project" value="TreeGrafter"/>
</dbReference>
<dbReference type="EMBL" id="PFNO01000115">
    <property type="protein sequence ID" value="PIZ48542.1"/>
    <property type="molecule type" value="Genomic_DNA"/>
</dbReference>
<dbReference type="PROSITE" id="PS01071">
    <property type="entry name" value="GRPE"/>
    <property type="match status" value="1"/>
</dbReference>
<comment type="similarity">
    <text evidence="1 3 5">Belongs to the GrpE family.</text>
</comment>
<evidence type="ECO:0000313" key="6">
    <source>
        <dbReference type="EMBL" id="PIZ48542.1"/>
    </source>
</evidence>
<dbReference type="GO" id="GO:0051087">
    <property type="term" value="F:protein-folding chaperone binding"/>
    <property type="evidence" value="ECO:0007669"/>
    <property type="project" value="InterPro"/>
</dbReference>
<dbReference type="PRINTS" id="PR00773">
    <property type="entry name" value="GRPEPROTEIN"/>
</dbReference>
<dbReference type="Proteomes" id="UP000229753">
    <property type="component" value="Unassembled WGS sequence"/>
</dbReference>
<sequence>MKKIKDLELKWKRALADYHNLEKRIDKEKEFFVKFSNAQLLGNLLSVLDDFERAEKHLKDQGLSLAVNKFKEILQKENLEEIKAQGEEFNPELMEATEIVKGPKNRVVEVVNKGYLLNNKVLRVAKVKVGGGEKTKEN</sequence>
<keyword evidence="2 3" id="KW-0143">Chaperone</keyword>
<dbReference type="InterPro" id="IPR009012">
    <property type="entry name" value="GrpE_head"/>
</dbReference>
<dbReference type="GO" id="GO:0042803">
    <property type="term" value="F:protein homodimerization activity"/>
    <property type="evidence" value="ECO:0007669"/>
    <property type="project" value="InterPro"/>
</dbReference>
<dbReference type="HAMAP" id="MF_01151">
    <property type="entry name" value="GrpE"/>
    <property type="match status" value="1"/>
</dbReference>
<dbReference type="Gene3D" id="3.90.20.20">
    <property type="match status" value="1"/>
</dbReference>
<dbReference type="Pfam" id="PF01025">
    <property type="entry name" value="GrpE"/>
    <property type="match status" value="1"/>
</dbReference>
<dbReference type="SUPFAM" id="SSF51064">
    <property type="entry name" value="Head domain of nucleotide exchange factor GrpE"/>
    <property type="match status" value="1"/>
</dbReference>
<dbReference type="SUPFAM" id="SSF58014">
    <property type="entry name" value="Coiled-coil domain of nucleotide exchange factor GrpE"/>
    <property type="match status" value="1"/>
</dbReference>
<comment type="caution">
    <text evidence="6">The sequence shown here is derived from an EMBL/GenBank/DDBJ whole genome shotgun (WGS) entry which is preliminary data.</text>
</comment>
<dbReference type="AlphaFoldDB" id="A0A2M7TMH6"/>
<reference evidence="7" key="1">
    <citation type="submission" date="2017-09" db="EMBL/GenBank/DDBJ databases">
        <title>Depth-based differentiation of microbial function through sediment-hosted aquifers and enrichment of novel symbionts in the deep terrestrial subsurface.</title>
        <authorList>
            <person name="Probst A.J."/>
            <person name="Ladd B."/>
            <person name="Jarett J.K."/>
            <person name="Geller-Mcgrath D.E."/>
            <person name="Sieber C.M.K."/>
            <person name="Emerson J.B."/>
            <person name="Anantharaman K."/>
            <person name="Thomas B.C."/>
            <person name="Malmstrom R."/>
            <person name="Stieglmeier M."/>
            <person name="Klingl A."/>
            <person name="Woyke T."/>
            <person name="Ryan C.M."/>
            <person name="Banfield J.F."/>
        </authorList>
    </citation>
    <scope>NUCLEOTIDE SEQUENCE [LARGE SCALE GENOMIC DNA]</scope>
</reference>
<dbReference type="InterPro" id="IPR013805">
    <property type="entry name" value="GrpE_CC"/>
</dbReference>
<evidence type="ECO:0000256" key="3">
    <source>
        <dbReference type="HAMAP-Rule" id="MF_01151"/>
    </source>
</evidence>
<evidence type="ECO:0000256" key="2">
    <source>
        <dbReference type="ARBA" id="ARBA00023186"/>
    </source>
</evidence>
<evidence type="ECO:0000313" key="7">
    <source>
        <dbReference type="Proteomes" id="UP000229753"/>
    </source>
</evidence>
<keyword evidence="3 4" id="KW-0346">Stress response</keyword>
<dbReference type="CDD" id="cd00446">
    <property type="entry name" value="GrpE"/>
    <property type="match status" value="1"/>
</dbReference>
<dbReference type="GO" id="GO:0005737">
    <property type="term" value="C:cytoplasm"/>
    <property type="evidence" value="ECO:0007669"/>
    <property type="project" value="UniProtKB-SubCell"/>
</dbReference>
<evidence type="ECO:0000256" key="1">
    <source>
        <dbReference type="ARBA" id="ARBA00009054"/>
    </source>
</evidence>
<protein>
    <recommendedName>
        <fullName evidence="3 4">Protein GrpE</fullName>
    </recommendedName>
    <alternativeName>
        <fullName evidence="3">HSP-70 cofactor</fullName>
    </alternativeName>
</protein>
<proteinExistence type="inferred from homology"/>
<dbReference type="PANTHER" id="PTHR21237:SF23">
    <property type="entry name" value="GRPE PROTEIN HOMOLOG, MITOCHONDRIAL"/>
    <property type="match status" value="1"/>
</dbReference>
<dbReference type="GO" id="GO:0000774">
    <property type="term" value="F:adenyl-nucleotide exchange factor activity"/>
    <property type="evidence" value="ECO:0007669"/>
    <property type="project" value="InterPro"/>
</dbReference>
<comment type="function">
    <text evidence="3 4">Participates actively in the response to hyperosmotic and heat shock by preventing the aggregation of stress-denatured proteins, in association with DnaK and GrpE. It is the nucleotide exchange factor for DnaK and may function as a thermosensor. Unfolded proteins bind initially to DnaJ; upon interaction with the DnaJ-bound protein, DnaK hydrolyzes its bound ATP, resulting in the formation of a stable complex. GrpE releases ADP from DnaK; ATP binding to DnaK triggers the release of the substrate protein, thus completing the reaction cycle. Several rounds of ATP-dependent interactions between DnaJ, DnaK and GrpE are required for fully efficient folding.</text>
</comment>
<dbReference type="PANTHER" id="PTHR21237">
    <property type="entry name" value="GRPE PROTEIN"/>
    <property type="match status" value="1"/>
</dbReference>
<dbReference type="GO" id="GO:0006457">
    <property type="term" value="P:protein folding"/>
    <property type="evidence" value="ECO:0007669"/>
    <property type="project" value="InterPro"/>
</dbReference>
<dbReference type="InterPro" id="IPR000740">
    <property type="entry name" value="GrpE"/>
</dbReference>
<name>A0A2M7TMH6_9BACT</name>
<evidence type="ECO:0000256" key="5">
    <source>
        <dbReference type="RuleBase" id="RU004478"/>
    </source>
</evidence>
<accession>A0A2M7TMH6</accession>
<keyword evidence="3" id="KW-0963">Cytoplasm</keyword>